<gene>
    <name evidence="1" type="ORF">SAMN04487818_10212</name>
</gene>
<name>A0A1H9M8N7_9PSEU</name>
<sequence>MPHHDSAPDPVTLADADYLAGALVDQVGRVLDDQVGVRHRGPGRRAAAAGTR</sequence>
<evidence type="ECO:0000313" key="2">
    <source>
        <dbReference type="Proteomes" id="UP000199051"/>
    </source>
</evidence>
<proteinExistence type="predicted"/>
<dbReference type="STRING" id="155974.SAMN04487818_10212"/>
<evidence type="ECO:0000313" key="1">
    <source>
        <dbReference type="EMBL" id="SER19819.1"/>
    </source>
</evidence>
<dbReference type="EMBL" id="FOGI01000002">
    <property type="protein sequence ID" value="SER19819.1"/>
    <property type="molecule type" value="Genomic_DNA"/>
</dbReference>
<reference evidence="2" key="1">
    <citation type="submission" date="2016-10" db="EMBL/GenBank/DDBJ databases">
        <authorList>
            <person name="Varghese N."/>
            <person name="Submissions S."/>
        </authorList>
    </citation>
    <scope>NUCLEOTIDE SEQUENCE [LARGE SCALE GENOMIC DNA]</scope>
    <source>
        <strain evidence="2">DSM 44260</strain>
    </source>
</reference>
<dbReference type="Proteomes" id="UP000199051">
    <property type="component" value="Unassembled WGS sequence"/>
</dbReference>
<organism evidence="1 2">
    <name type="scientific">Actinokineospora terrae</name>
    <dbReference type="NCBI Taxonomy" id="155974"/>
    <lineage>
        <taxon>Bacteria</taxon>
        <taxon>Bacillati</taxon>
        <taxon>Actinomycetota</taxon>
        <taxon>Actinomycetes</taxon>
        <taxon>Pseudonocardiales</taxon>
        <taxon>Pseudonocardiaceae</taxon>
        <taxon>Actinokineospora</taxon>
    </lineage>
</organism>
<dbReference type="AlphaFoldDB" id="A0A1H9M8N7"/>
<dbReference type="RefSeq" id="WP_177215418.1">
    <property type="nucleotide sequence ID" value="NZ_FOGI01000002.1"/>
</dbReference>
<keyword evidence="2" id="KW-1185">Reference proteome</keyword>
<protein>
    <submittedName>
        <fullName evidence="1">Uncharacterized protein</fullName>
    </submittedName>
</protein>
<accession>A0A1H9M8N7</accession>